<evidence type="ECO:0000313" key="2">
    <source>
        <dbReference type="EMBL" id="KAK0613280.1"/>
    </source>
</evidence>
<keyword evidence="3" id="KW-1185">Reference proteome</keyword>
<name>A0AA40BTP6_9PEZI</name>
<accession>A0AA40BTP6</accession>
<proteinExistence type="predicted"/>
<comment type="caution">
    <text evidence="2">The sequence shown here is derived from an EMBL/GenBank/DDBJ whole genome shotgun (WGS) entry which is preliminary data.</text>
</comment>
<protein>
    <submittedName>
        <fullName evidence="2">Uncharacterized protein</fullName>
    </submittedName>
</protein>
<evidence type="ECO:0000256" key="1">
    <source>
        <dbReference type="SAM" id="MobiDB-lite"/>
    </source>
</evidence>
<dbReference type="Proteomes" id="UP001175000">
    <property type="component" value="Unassembled WGS sequence"/>
</dbReference>
<dbReference type="Gene3D" id="3.40.50.720">
    <property type="entry name" value="NAD(P)-binding Rossmann-like Domain"/>
    <property type="match status" value="1"/>
</dbReference>
<sequence length="242" mass="27129">MDVIGVRDAFYRTIDNPDEVFHGKPALARWVEVTEIYLVNRFAEEVKEVIEWCVSRRYGDGSVHVTSVEQAEGLAKPGAVVACVSDVTPEIEEEKVARRAFKVLIGKEGEKGAMLEMCYNASPWTELRGVAEELGWTLKPGGWIEIKDIIWTFTTDDDTIPPDYAPLQMMNMVHEALRTMKVPFNSSEKHPERLVDIGFVDIGQKVQKGASRVLGRGSNGTWDTWSHMSSPSTEQRISCSLP</sequence>
<feature type="region of interest" description="Disordered" evidence="1">
    <location>
        <begin position="223"/>
        <end position="242"/>
    </location>
</feature>
<organism evidence="2 3">
    <name type="scientific">Immersiella caudata</name>
    <dbReference type="NCBI Taxonomy" id="314043"/>
    <lineage>
        <taxon>Eukaryota</taxon>
        <taxon>Fungi</taxon>
        <taxon>Dikarya</taxon>
        <taxon>Ascomycota</taxon>
        <taxon>Pezizomycotina</taxon>
        <taxon>Sordariomycetes</taxon>
        <taxon>Sordariomycetidae</taxon>
        <taxon>Sordariales</taxon>
        <taxon>Lasiosphaeriaceae</taxon>
        <taxon>Immersiella</taxon>
    </lineage>
</organism>
<dbReference type="AlphaFoldDB" id="A0AA40BTP6"/>
<reference evidence="2" key="1">
    <citation type="submission" date="2023-06" db="EMBL/GenBank/DDBJ databases">
        <title>Genome-scale phylogeny and comparative genomics of the fungal order Sordariales.</title>
        <authorList>
            <consortium name="Lawrence Berkeley National Laboratory"/>
            <person name="Hensen N."/>
            <person name="Bonometti L."/>
            <person name="Westerberg I."/>
            <person name="Brannstrom I.O."/>
            <person name="Guillou S."/>
            <person name="Cros-Aarteil S."/>
            <person name="Calhoun S."/>
            <person name="Haridas S."/>
            <person name="Kuo A."/>
            <person name="Mondo S."/>
            <person name="Pangilinan J."/>
            <person name="Riley R."/>
            <person name="Labutti K."/>
            <person name="Andreopoulos B."/>
            <person name="Lipzen A."/>
            <person name="Chen C."/>
            <person name="Yanf M."/>
            <person name="Daum C."/>
            <person name="Ng V."/>
            <person name="Clum A."/>
            <person name="Steindorff A."/>
            <person name="Ohm R."/>
            <person name="Martin F."/>
            <person name="Silar P."/>
            <person name="Natvig D."/>
            <person name="Lalanne C."/>
            <person name="Gautier V."/>
            <person name="Ament-Velasquez S.L."/>
            <person name="Kruys A."/>
            <person name="Hutchinson M.I."/>
            <person name="Powell A.J."/>
            <person name="Barry K."/>
            <person name="Miller A.N."/>
            <person name="Grigoriev I.V."/>
            <person name="Debuchy R."/>
            <person name="Gladieux P."/>
            <person name="Thoren M.H."/>
            <person name="Johannesson H."/>
        </authorList>
    </citation>
    <scope>NUCLEOTIDE SEQUENCE</scope>
    <source>
        <strain evidence="2">CBS 606.72</strain>
    </source>
</reference>
<gene>
    <name evidence="2" type="ORF">B0T14DRAFT_569349</name>
</gene>
<dbReference type="EMBL" id="JAULSU010000006">
    <property type="protein sequence ID" value="KAK0613280.1"/>
    <property type="molecule type" value="Genomic_DNA"/>
</dbReference>
<evidence type="ECO:0000313" key="3">
    <source>
        <dbReference type="Proteomes" id="UP001175000"/>
    </source>
</evidence>